<dbReference type="InterPro" id="IPR020556">
    <property type="entry name" value="Amidase_CS"/>
</dbReference>
<dbReference type="Proteomes" id="UP000238605">
    <property type="component" value="Unassembled WGS sequence"/>
</dbReference>
<evidence type="ECO:0000259" key="1">
    <source>
        <dbReference type="Pfam" id="PF01425"/>
    </source>
</evidence>
<dbReference type="SUPFAM" id="SSF75304">
    <property type="entry name" value="Amidase signature (AS) enzymes"/>
    <property type="match status" value="1"/>
</dbReference>
<dbReference type="Pfam" id="PF01425">
    <property type="entry name" value="Amidase"/>
    <property type="match status" value="1"/>
</dbReference>
<gene>
    <name evidence="2" type="ORF">C1704_01895</name>
</gene>
<keyword evidence="3" id="KW-1185">Reference proteome</keyword>
<evidence type="ECO:0000313" key="3">
    <source>
        <dbReference type="Proteomes" id="UP000238605"/>
    </source>
</evidence>
<comment type="caution">
    <text evidence="2">The sequence shown here is derived from an EMBL/GenBank/DDBJ whole genome shotgun (WGS) entry which is preliminary data.</text>
</comment>
<dbReference type="GO" id="GO:0004040">
    <property type="term" value="F:amidase activity"/>
    <property type="evidence" value="ECO:0007669"/>
    <property type="project" value="UniProtKB-EC"/>
</dbReference>
<dbReference type="PANTHER" id="PTHR11895">
    <property type="entry name" value="TRANSAMIDASE"/>
    <property type="match status" value="1"/>
</dbReference>
<keyword evidence="2" id="KW-0378">Hydrolase</keyword>
<dbReference type="EMBL" id="PSNX01000002">
    <property type="protein sequence ID" value="PPE67645.1"/>
    <property type="molecule type" value="Genomic_DNA"/>
</dbReference>
<dbReference type="OrthoDB" id="112488at2"/>
<dbReference type="Gene3D" id="3.90.1300.10">
    <property type="entry name" value="Amidase signature (AS) domain"/>
    <property type="match status" value="1"/>
</dbReference>
<dbReference type="NCBIfam" id="NF005460">
    <property type="entry name" value="PRK07056.1"/>
    <property type="match status" value="1"/>
</dbReference>
<evidence type="ECO:0000313" key="2">
    <source>
        <dbReference type="EMBL" id="PPE67645.1"/>
    </source>
</evidence>
<protein>
    <submittedName>
        <fullName evidence="2">Amidase</fullName>
        <ecNumber evidence="2">3.5.1.4</ecNumber>
    </submittedName>
</protein>
<dbReference type="InterPro" id="IPR036928">
    <property type="entry name" value="AS_sf"/>
</dbReference>
<feature type="domain" description="Amidase" evidence="1">
    <location>
        <begin position="24"/>
        <end position="438"/>
    </location>
</feature>
<accession>A0A2S5SXZ3</accession>
<proteinExistence type="predicted"/>
<dbReference type="EC" id="3.5.1.4" evidence="2"/>
<sequence>MSSPSDLTDAHRLLSMGRCTASDLIEDALARAHGEAARAFVRHFDAQARSAAFAADRAREAGAPLPSLAGMAISVKDLFDVAGQPTTAGSRVLQGRPAATTDAAAVARLRRAGAALVGHTHMTEFAFSGVGWNPHSPMPANPVTLALDATTPRIPGGSSSGAAVSVATGAAWAALGSDTGGSIRIPAALQGLVGFKCTARRVPLQGCIPLSPTLDTACAITRSVRDAVRMHEVLADRTVARRERPWPLWRLAVPRTLMLDGLEPAVARSFEAALDRLRQAGARIDEIDLPELAELVSLQARCSFAAVESWTWHRDLLATREAEYDPRVAQRIRKGQDVPASDYLTLQQARADWIQRVEARTAGFDALLSPTVPCVAPPIIGLADDDDVFFRTNALLLRNPSVVNLLDGCAITLPCHRPGDWPVGLMLWAGAERDDDLLTLAGAVEAALA</sequence>
<dbReference type="RefSeq" id="WP_104300465.1">
    <property type="nucleotide sequence ID" value="NZ_PSNX01000002.1"/>
</dbReference>
<dbReference type="AlphaFoldDB" id="A0A2S5SXZ3"/>
<dbReference type="PROSITE" id="PS00571">
    <property type="entry name" value="AMIDASES"/>
    <property type="match status" value="1"/>
</dbReference>
<organism evidence="2 3">
    <name type="scientific">Caldimonas caldifontis</name>
    <dbReference type="NCBI Taxonomy" id="1452508"/>
    <lineage>
        <taxon>Bacteria</taxon>
        <taxon>Pseudomonadati</taxon>
        <taxon>Pseudomonadota</taxon>
        <taxon>Betaproteobacteria</taxon>
        <taxon>Burkholderiales</taxon>
        <taxon>Sphaerotilaceae</taxon>
        <taxon>Caldimonas</taxon>
    </lineage>
</organism>
<dbReference type="PANTHER" id="PTHR11895:SF176">
    <property type="entry name" value="AMIDASE AMID-RELATED"/>
    <property type="match status" value="1"/>
</dbReference>
<name>A0A2S5SXZ3_9BURK</name>
<dbReference type="InterPro" id="IPR000120">
    <property type="entry name" value="Amidase"/>
</dbReference>
<dbReference type="InterPro" id="IPR023631">
    <property type="entry name" value="Amidase_dom"/>
</dbReference>
<reference evidence="2 3" key="1">
    <citation type="submission" date="2018-02" db="EMBL/GenBank/DDBJ databases">
        <title>Reclassifiation of [Polyangium] brachysporum DSM 7029 as Guopingzhaonella breviflexa gen. nov., sp. nov., a member of the family Comamonadaceae.</title>
        <authorList>
            <person name="Tang B."/>
        </authorList>
    </citation>
    <scope>NUCLEOTIDE SEQUENCE [LARGE SCALE GENOMIC DNA]</scope>
    <source>
        <strain evidence="2 3">BCRC 80649</strain>
    </source>
</reference>